<dbReference type="Proteomes" id="UP000252517">
    <property type="component" value="Unassembled WGS sequence"/>
</dbReference>
<dbReference type="InterPro" id="IPR038062">
    <property type="entry name" value="ScdA-like_N_sf"/>
</dbReference>
<dbReference type="PANTHER" id="PTHR36438">
    <property type="entry name" value="IRON-SULFUR CLUSTER REPAIR PROTEIN YTFE"/>
    <property type="match status" value="1"/>
</dbReference>
<dbReference type="PANTHER" id="PTHR36438:SF1">
    <property type="entry name" value="IRON-SULFUR CLUSTER REPAIR PROTEIN YTFE"/>
    <property type="match status" value="1"/>
</dbReference>
<evidence type="ECO:0000313" key="7">
    <source>
        <dbReference type="Proteomes" id="UP000252517"/>
    </source>
</evidence>
<dbReference type="GO" id="GO:0005737">
    <property type="term" value="C:cytoplasm"/>
    <property type="evidence" value="ECO:0007669"/>
    <property type="project" value="UniProtKB-SubCell"/>
</dbReference>
<keyword evidence="3" id="KW-0479">Metal-binding</keyword>
<dbReference type="GO" id="GO:0046872">
    <property type="term" value="F:metal ion binding"/>
    <property type="evidence" value="ECO:0007669"/>
    <property type="project" value="UniProtKB-KW"/>
</dbReference>
<name>A0A367WYS6_9PROT</name>
<evidence type="ECO:0000256" key="1">
    <source>
        <dbReference type="ARBA" id="ARBA00004496"/>
    </source>
</evidence>
<dbReference type="AlphaFoldDB" id="A0A367WYS6"/>
<protein>
    <recommendedName>
        <fullName evidence="5">Hemerythrin-like domain-containing protein</fullName>
    </recommendedName>
</protein>
<comment type="caution">
    <text evidence="6">The sequence shown here is derived from an EMBL/GenBank/DDBJ whole genome shotgun (WGS) entry which is preliminary data.</text>
</comment>
<evidence type="ECO:0000256" key="3">
    <source>
        <dbReference type="ARBA" id="ARBA00022723"/>
    </source>
</evidence>
<organism evidence="6 7">
    <name type="scientific">Thalassospira profundimaris</name>
    <dbReference type="NCBI Taxonomy" id="502049"/>
    <lineage>
        <taxon>Bacteria</taxon>
        <taxon>Pseudomonadati</taxon>
        <taxon>Pseudomonadota</taxon>
        <taxon>Alphaproteobacteria</taxon>
        <taxon>Rhodospirillales</taxon>
        <taxon>Thalassospiraceae</taxon>
        <taxon>Thalassospira</taxon>
    </lineage>
</organism>
<evidence type="ECO:0000259" key="5">
    <source>
        <dbReference type="Pfam" id="PF01814"/>
    </source>
</evidence>
<comment type="subcellular location">
    <subcellularLocation>
        <location evidence="1">Cytoplasm</location>
    </subcellularLocation>
</comment>
<feature type="domain" description="Hemerythrin-like" evidence="5">
    <location>
        <begin position="86"/>
        <end position="219"/>
    </location>
</feature>
<dbReference type="InterPro" id="IPR019903">
    <property type="entry name" value="RIC_family"/>
</dbReference>
<dbReference type="InterPro" id="IPR012312">
    <property type="entry name" value="Hemerythrin-like"/>
</dbReference>
<dbReference type="Pfam" id="PF04405">
    <property type="entry name" value="ScdA_N"/>
    <property type="match status" value="1"/>
</dbReference>
<evidence type="ECO:0000313" key="6">
    <source>
        <dbReference type="EMBL" id="RCK46548.1"/>
    </source>
</evidence>
<dbReference type="EMBL" id="JPWH01000014">
    <property type="protein sequence ID" value="RCK46548.1"/>
    <property type="molecule type" value="Genomic_DNA"/>
</dbReference>
<gene>
    <name evidence="6" type="ORF">TH25_17005</name>
</gene>
<sequence length="222" mass="24895">MASDNQSAFLDRLVGDVVASLPGATRVFRAHRVGFCCCVDKTLRDAARQKGADADAMARALAKLQTGQPAIPMNDDNAALVAYIQARYHNTHRRELPELLMLARKVEAVHNDHADCPHGLADTLEELKLELDDHMMKEEMILFPVMQSSGDFLKGPIAQMRLEHEGHGEFIHRLEHLTNRVTLPDGACRSWQALYAGVGKLIEDLVGHIYLENYLLFPRFEN</sequence>
<dbReference type="Gene3D" id="1.20.120.520">
    <property type="entry name" value="nmb1532 protein domain like"/>
    <property type="match status" value="1"/>
</dbReference>
<evidence type="ECO:0000256" key="2">
    <source>
        <dbReference type="ARBA" id="ARBA00022490"/>
    </source>
</evidence>
<accession>A0A367WYS6</accession>
<evidence type="ECO:0000256" key="4">
    <source>
        <dbReference type="ARBA" id="ARBA00023004"/>
    </source>
</evidence>
<reference evidence="6 7" key="1">
    <citation type="submission" date="2014-07" db="EMBL/GenBank/DDBJ databases">
        <title>Draft genome sequence of Thalassospira profundimaris S25-3-2.</title>
        <authorList>
            <person name="Lai Q."/>
            <person name="Shao Z."/>
        </authorList>
    </citation>
    <scope>NUCLEOTIDE SEQUENCE [LARGE SCALE GENOMIC DNA]</scope>
    <source>
        <strain evidence="6 7">S25-3-2</strain>
    </source>
</reference>
<dbReference type="Gene3D" id="1.10.3910.10">
    <property type="entry name" value="SP0561-like"/>
    <property type="match status" value="1"/>
</dbReference>
<keyword evidence="2" id="KW-0963">Cytoplasm</keyword>
<dbReference type="Pfam" id="PF01814">
    <property type="entry name" value="Hemerythrin"/>
    <property type="match status" value="1"/>
</dbReference>
<keyword evidence="4" id="KW-0408">Iron</keyword>
<proteinExistence type="predicted"/>